<dbReference type="PANTHER" id="PTHR43248:SF29">
    <property type="entry name" value="TRIPEPTIDYL AMINOPEPTIDASE"/>
    <property type="match status" value="1"/>
</dbReference>
<evidence type="ECO:0000256" key="1">
    <source>
        <dbReference type="ARBA" id="ARBA00010088"/>
    </source>
</evidence>
<accession>A0A1H1G2Q8</accession>
<dbReference type="Proteomes" id="UP000183053">
    <property type="component" value="Unassembled WGS sequence"/>
</dbReference>
<feature type="chain" id="PRO_5038741919" evidence="5">
    <location>
        <begin position="21"/>
        <end position="537"/>
    </location>
</feature>
<feature type="region of interest" description="Disordered" evidence="4">
    <location>
        <begin position="26"/>
        <end position="51"/>
    </location>
</feature>
<protein>
    <submittedName>
        <fullName evidence="7">Alpha/beta hydrolase fold</fullName>
    </submittedName>
</protein>
<reference evidence="8" key="1">
    <citation type="submission" date="2016-10" db="EMBL/GenBank/DDBJ databases">
        <authorList>
            <person name="Varghese N."/>
            <person name="Submissions S."/>
        </authorList>
    </citation>
    <scope>NUCLEOTIDE SEQUENCE [LARGE SCALE GENOMIC DNA]</scope>
    <source>
        <strain evidence="8">DSM 44142</strain>
    </source>
</reference>
<dbReference type="EMBL" id="FNLF01000002">
    <property type="protein sequence ID" value="SDR07423.1"/>
    <property type="molecule type" value="Genomic_DNA"/>
</dbReference>
<gene>
    <name evidence="7" type="ORF">SAMN04489765_3065</name>
</gene>
<evidence type="ECO:0000313" key="7">
    <source>
        <dbReference type="EMBL" id="SDR07423.1"/>
    </source>
</evidence>
<dbReference type="STRING" id="47312.SAMN04489765_3065"/>
<proteinExistence type="inferred from homology"/>
<organism evidence="7 8">
    <name type="scientific">Tsukamurella pulmonis</name>
    <dbReference type="NCBI Taxonomy" id="47312"/>
    <lineage>
        <taxon>Bacteria</taxon>
        <taxon>Bacillati</taxon>
        <taxon>Actinomycetota</taxon>
        <taxon>Actinomycetes</taxon>
        <taxon>Mycobacteriales</taxon>
        <taxon>Tsukamurellaceae</taxon>
        <taxon>Tsukamurella</taxon>
    </lineage>
</organism>
<keyword evidence="8" id="KW-1185">Reference proteome</keyword>
<dbReference type="RefSeq" id="WP_082756933.1">
    <property type="nucleotide sequence ID" value="NZ_AP025457.1"/>
</dbReference>
<keyword evidence="3 7" id="KW-0378">Hydrolase</keyword>
<evidence type="ECO:0000256" key="5">
    <source>
        <dbReference type="SAM" id="SignalP"/>
    </source>
</evidence>
<evidence type="ECO:0000313" key="8">
    <source>
        <dbReference type="Proteomes" id="UP000183053"/>
    </source>
</evidence>
<dbReference type="PANTHER" id="PTHR43248">
    <property type="entry name" value="2-SUCCINYL-6-HYDROXY-2,4-CYCLOHEXADIENE-1-CARBOXYLATE SYNTHASE"/>
    <property type="match status" value="1"/>
</dbReference>
<feature type="signal peptide" evidence="5">
    <location>
        <begin position="1"/>
        <end position="20"/>
    </location>
</feature>
<evidence type="ECO:0000259" key="6">
    <source>
        <dbReference type="Pfam" id="PF00561"/>
    </source>
</evidence>
<dbReference type="Pfam" id="PF00561">
    <property type="entry name" value="Abhydrolase_1"/>
    <property type="match status" value="1"/>
</dbReference>
<dbReference type="InterPro" id="IPR000073">
    <property type="entry name" value="AB_hydrolase_1"/>
</dbReference>
<evidence type="ECO:0000256" key="4">
    <source>
        <dbReference type="SAM" id="MobiDB-lite"/>
    </source>
</evidence>
<dbReference type="SUPFAM" id="SSF53474">
    <property type="entry name" value="alpha/beta-Hydrolases"/>
    <property type="match status" value="1"/>
</dbReference>
<name>A0A1H1G2Q8_9ACTN</name>
<feature type="compositionally biased region" description="Polar residues" evidence="4">
    <location>
        <begin position="35"/>
        <end position="47"/>
    </location>
</feature>
<dbReference type="Gene3D" id="3.40.50.1820">
    <property type="entry name" value="alpha/beta hydrolase"/>
    <property type="match status" value="1"/>
</dbReference>
<evidence type="ECO:0000256" key="2">
    <source>
        <dbReference type="ARBA" id="ARBA00022729"/>
    </source>
</evidence>
<feature type="domain" description="AB hydrolase-1" evidence="6">
    <location>
        <begin position="124"/>
        <end position="511"/>
    </location>
</feature>
<evidence type="ECO:0000256" key="3">
    <source>
        <dbReference type="ARBA" id="ARBA00022801"/>
    </source>
</evidence>
<dbReference type="InterPro" id="IPR029058">
    <property type="entry name" value="AB_hydrolase_fold"/>
</dbReference>
<comment type="similarity">
    <text evidence="1">Belongs to the peptidase S33 family.</text>
</comment>
<dbReference type="InterPro" id="IPR051601">
    <property type="entry name" value="Serine_prot/Carboxylest_S33"/>
</dbReference>
<sequence>MKAGKPLLTATAVLVVAALAGCSVQTGGTAEPARGSTTAGTSTNPRTPTAVPGVPASLQQYYGQQLEWGSCAEMARTDDITEYDKTTLECARLTVPIDYDDPSAGETKLAVARVKATGQRRGSLLMNPGGPGGSGVQQVAGKSMEAGKYEIANSFDLVGWDPRGVGASSPAVKCSSDRQRDENRLSTLAYDNSPAGIAAQEEFNESQADLCAEKMGKTFLAHVGTADTVRDLDVLRAVLGDDKLTYLGYSYGTFIGAIYAETFPERVRAMVLDGAVDPAEDAISSSVQQMAGFQTVFDDWAKDCATRTGCPVGQDPARATERYQQLVRPLIDRTVRGQGGRQLSYSDATTATIQAMYAKQLWEPLRRGLAGLQRGDGTLLQVIADLYLNRDDQGRYSPMMDANTAINCMDGPAVTDPADLSRLDTEIRRAAPFLDDGRGTGRAAKGSCAFWAAAPTLKPHEVRAVGAPKLVVVSTTHDPATPYQNGVNLARQLGASLISFEGSQHTVSLEGNNCVDDAVTAYLRDLKDPQEGLRCAS</sequence>
<dbReference type="GO" id="GO:0016787">
    <property type="term" value="F:hydrolase activity"/>
    <property type="evidence" value="ECO:0007669"/>
    <property type="project" value="UniProtKB-KW"/>
</dbReference>
<keyword evidence="2 5" id="KW-0732">Signal</keyword>
<dbReference type="AlphaFoldDB" id="A0A1H1G2Q8"/>
<dbReference type="PROSITE" id="PS51257">
    <property type="entry name" value="PROKAR_LIPOPROTEIN"/>
    <property type="match status" value="1"/>
</dbReference>